<protein>
    <recommendedName>
        <fullName evidence="2">Protein argonaute</fullName>
    </recommendedName>
</protein>
<reference evidence="5" key="2">
    <citation type="submission" date="2021-08" db="EMBL/GenBank/DDBJ databases">
        <authorList>
            <person name="Tani A."/>
            <person name="Ola A."/>
            <person name="Ogura Y."/>
            <person name="Katsura K."/>
            <person name="Hayashi T."/>
        </authorList>
    </citation>
    <scope>NUCLEOTIDE SEQUENCE</scope>
    <source>
        <strain evidence="5">NBRC 15686</strain>
    </source>
</reference>
<evidence type="ECO:0000256" key="3">
    <source>
        <dbReference type="SAM" id="MobiDB-lite"/>
    </source>
</evidence>
<feature type="domain" description="Piwi" evidence="4">
    <location>
        <begin position="212"/>
        <end position="491"/>
    </location>
</feature>
<feature type="compositionally biased region" description="Acidic residues" evidence="3">
    <location>
        <begin position="178"/>
        <end position="190"/>
    </location>
</feature>
<reference evidence="5" key="1">
    <citation type="journal article" date="2021" name="Front. Microbiol.">
        <title>Comprehensive Comparative Genomics and Phenotyping of Methylobacterium Species.</title>
        <authorList>
            <person name="Alessa O."/>
            <person name="Ogura Y."/>
            <person name="Fujitani Y."/>
            <person name="Takami H."/>
            <person name="Hayashi T."/>
            <person name="Sahin N."/>
            <person name="Tani A."/>
        </authorList>
    </citation>
    <scope>NUCLEOTIDE SEQUENCE</scope>
    <source>
        <strain evidence="5">NBRC 15686</strain>
    </source>
</reference>
<accession>A0ABQ4UC27</accession>
<dbReference type="SUPFAM" id="SSF53098">
    <property type="entry name" value="Ribonuclease H-like"/>
    <property type="match status" value="1"/>
</dbReference>
<comment type="similarity">
    <text evidence="1">Belongs to the argonaute family. Long pAgo subfamily.</text>
</comment>
<dbReference type="InterPro" id="IPR003165">
    <property type="entry name" value="Piwi"/>
</dbReference>
<proteinExistence type="inferred from homology"/>
<evidence type="ECO:0000313" key="5">
    <source>
        <dbReference type="EMBL" id="GJE64281.1"/>
    </source>
</evidence>
<dbReference type="Proteomes" id="UP001055039">
    <property type="component" value="Unassembled WGS sequence"/>
</dbReference>
<name>A0ABQ4UC27_9HYPH</name>
<feature type="region of interest" description="Disordered" evidence="3">
    <location>
        <begin position="165"/>
        <end position="191"/>
    </location>
</feature>
<evidence type="ECO:0000256" key="2">
    <source>
        <dbReference type="ARBA" id="ARBA00035032"/>
    </source>
</evidence>
<organism evidence="5 6">
    <name type="scientific">Methylorubrum aminovorans</name>
    <dbReference type="NCBI Taxonomy" id="269069"/>
    <lineage>
        <taxon>Bacteria</taxon>
        <taxon>Pseudomonadati</taxon>
        <taxon>Pseudomonadota</taxon>
        <taxon>Alphaproteobacteria</taxon>
        <taxon>Hyphomicrobiales</taxon>
        <taxon>Methylobacteriaceae</taxon>
        <taxon>Methylorubrum</taxon>
    </lineage>
</organism>
<evidence type="ECO:0000259" key="4">
    <source>
        <dbReference type="SMART" id="SM00950"/>
    </source>
</evidence>
<dbReference type="CDD" id="cd04659">
    <property type="entry name" value="Piwi_piwi-like_ProArk"/>
    <property type="match status" value="1"/>
</dbReference>
<dbReference type="InterPro" id="IPR012337">
    <property type="entry name" value="RNaseH-like_sf"/>
</dbReference>
<sequence length="503" mass="57553">MNSTFRLQHVHEPLLEFGGGARHPDVRFGLIDHGPVDFSMQATRTVRVGVIGSSETVDGFREWFARCEGEIPAKPSRQPNLFPAFPGSGINGPFRCWFEIDGHHQRVLRPASLSKVNGEERDDLAIRMAVELFEGEIRDLSELDRPPQVVVCALPVELIERVKNLRTPEESERSPTEEASEEGEDQDGEDERNARLYEDFRGALKAATLAYKVPIQIVWPSTYDERAVIRRKLAKLSTRRVQDEATRAWNLFCALYYKAGGTPWRMVRERDEFSATFLGISFFEDLGRTTLRTSSAQLFDERGEGLILKGGRALRDKTDRHPYLAEEDAYALTKNSLTTYKREWGTYPARLVVHKSSPFHREETAGFEAAIDELGIDQVDLIWLPRRSPVRLVRDGDYPPLRGTAMRLDREAALLYTRGSVDFFATYPGLYVPNPLMMRAHRRDRSDWDMLLKETMALTKMNWNNTQFDGALPITMRAARQVGEILKHVAEGQVPDPRYRFYM</sequence>
<dbReference type="EMBL" id="BPRC01000003">
    <property type="protein sequence ID" value="GJE64281.1"/>
    <property type="molecule type" value="Genomic_DNA"/>
</dbReference>
<feature type="compositionally biased region" description="Basic and acidic residues" evidence="3">
    <location>
        <begin position="165"/>
        <end position="176"/>
    </location>
</feature>
<dbReference type="SMART" id="SM00950">
    <property type="entry name" value="Piwi"/>
    <property type="match status" value="1"/>
</dbReference>
<gene>
    <name evidence="5" type="ORF">LNAOJCKE_1482</name>
</gene>
<comment type="caution">
    <text evidence="5">The sequence shown here is derived from an EMBL/GenBank/DDBJ whole genome shotgun (WGS) entry which is preliminary data.</text>
</comment>
<evidence type="ECO:0000313" key="6">
    <source>
        <dbReference type="Proteomes" id="UP001055039"/>
    </source>
</evidence>
<keyword evidence="6" id="KW-1185">Reference proteome</keyword>
<evidence type="ECO:0000256" key="1">
    <source>
        <dbReference type="ARBA" id="ARBA00035012"/>
    </source>
</evidence>
<dbReference type="RefSeq" id="WP_238223595.1">
    <property type="nucleotide sequence ID" value="NZ_BAAADH010000106.1"/>
</dbReference>
<dbReference type="InterPro" id="IPR036397">
    <property type="entry name" value="RNaseH_sf"/>
</dbReference>
<dbReference type="Gene3D" id="3.30.420.10">
    <property type="entry name" value="Ribonuclease H-like superfamily/Ribonuclease H"/>
    <property type="match status" value="1"/>
</dbReference>